<feature type="transmembrane region" description="Helical" evidence="1">
    <location>
        <begin position="6"/>
        <end position="25"/>
    </location>
</feature>
<proteinExistence type="predicted"/>
<feature type="transmembrane region" description="Helical" evidence="1">
    <location>
        <begin position="37"/>
        <end position="57"/>
    </location>
</feature>
<accession>A0AAW3ABJ3</accession>
<organism evidence="2 3">
    <name type="scientific">Leishmania lindenbergi</name>
    <dbReference type="NCBI Taxonomy" id="651832"/>
    <lineage>
        <taxon>Eukaryota</taxon>
        <taxon>Discoba</taxon>
        <taxon>Euglenozoa</taxon>
        <taxon>Kinetoplastea</taxon>
        <taxon>Metakinetoplastina</taxon>
        <taxon>Trypanosomatida</taxon>
        <taxon>Trypanosomatidae</taxon>
        <taxon>Leishmaniinae</taxon>
        <taxon>Leishmania</taxon>
    </lineage>
</organism>
<gene>
    <name evidence="2" type="ORF">Q4I31_005092</name>
</gene>
<dbReference type="Proteomes" id="UP001500131">
    <property type="component" value="Unassembled WGS sequence"/>
</dbReference>
<evidence type="ECO:0000313" key="2">
    <source>
        <dbReference type="EMBL" id="KAL0501398.1"/>
    </source>
</evidence>
<comment type="caution">
    <text evidence="2">The sequence shown here is derived from an EMBL/GenBank/DDBJ whole genome shotgun (WGS) entry which is preliminary data.</text>
</comment>
<keyword evidence="1" id="KW-0472">Membrane</keyword>
<keyword evidence="1" id="KW-1133">Transmembrane helix</keyword>
<dbReference type="EMBL" id="JBAMZK010000029">
    <property type="protein sequence ID" value="KAL0501398.1"/>
    <property type="molecule type" value="Genomic_DNA"/>
</dbReference>
<evidence type="ECO:0000313" key="3">
    <source>
        <dbReference type="Proteomes" id="UP001500131"/>
    </source>
</evidence>
<protein>
    <submittedName>
        <fullName evidence="2">Uncharacterized protein</fullName>
    </submittedName>
</protein>
<name>A0AAW3ABJ3_9TRYP</name>
<evidence type="ECO:0000256" key="1">
    <source>
        <dbReference type="SAM" id="Phobius"/>
    </source>
</evidence>
<sequence length="139" mass="15590">MPVGLSYRTLPMHILFFTLASLSHFHRLLRRNPGKKIRVVAMGPQLLLLAVCTLLLYPSTVTLNRLGAELNEDSGRMMMRVPPGLALRMLLRVYHASVPPFFTDPSYGNVCSILVGLGFTTDVYCRAMMANPLKEEVNR</sequence>
<keyword evidence="1" id="KW-0812">Transmembrane</keyword>
<dbReference type="AlphaFoldDB" id="A0AAW3ABJ3"/>
<keyword evidence="3" id="KW-1185">Reference proteome</keyword>
<reference evidence="2 3" key="1">
    <citation type="submission" date="2024-02" db="EMBL/GenBank/DDBJ databases">
        <title>FIRST GENOME SEQUENCES OF Leishmania (Viannia) shawi, Leishmania (Viannia) lindenbergi AND Leishmania (Viannia) utingensis.</title>
        <authorList>
            <person name="Resadore F."/>
            <person name="Custodio M.G.F."/>
            <person name="Boite M.C."/>
            <person name="Cupolillo E."/>
            <person name="Ferreira G.E.M."/>
        </authorList>
    </citation>
    <scope>NUCLEOTIDE SEQUENCE [LARGE SCALE GENOMIC DNA]</scope>
    <source>
        <strain evidence="2 3">MHOM/BR/1966/M15733</strain>
    </source>
</reference>